<gene>
    <name evidence="2" type="ORF">E6H05_07450</name>
</gene>
<name>A0A537IUB1_9BACT</name>
<dbReference type="EMBL" id="VBAP01000051">
    <property type="protein sequence ID" value="TMI74904.1"/>
    <property type="molecule type" value="Genomic_DNA"/>
</dbReference>
<accession>A0A537IUB1</accession>
<dbReference type="AlphaFoldDB" id="A0A537IUB1"/>
<proteinExistence type="predicted"/>
<evidence type="ECO:0000313" key="2">
    <source>
        <dbReference type="EMBL" id="TMI74904.1"/>
    </source>
</evidence>
<comment type="caution">
    <text evidence="2">The sequence shown here is derived from an EMBL/GenBank/DDBJ whole genome shotgun (WGS) entry which is preliminary data.</text>
</comment>
<dbReference type="Proteomes" id="UP000318834">
    <property type="component" value="Unassembled WGS sequence"/>
</dbReference>
<keyword evidence="1" id="KW-0732">Signal</keyword>
<evidence type="ECO:0008006" key="4">
    <source>
        <dbReference type="Google" id="ProtNLM"/>
    </source>
</evidence>
<evidence type="ECO:0000256" key="1">
    <source>
        <dbReference type="SAM" id="SignalP"/>
    </source>
</evidence>
<organism evidence="2 3">
    <name type="scientific">Candidatus Segetimicrobium genomatis</name>
    <dbReference type="NCBI Taxonomy" id="2569760"/>
    <lineage>
        <taxon>Bacteria</taxon>
        <taxon>Bacillati</taxon>
        <taxon>Candidatus Sysuimicrobiota</taxon>
        <taxon>Candidatus Sysuimicrobiia</taxon>
        <taxon>Candidatus Sysuimicrobiales</taxon>
        <taxon>Candidatus Segetimicrobiaceae</taxon>
        <taxon>Candidatus Segetimicrobium</taxon>
    </lineage>
</organism>
<reference evidence="2 3" key="1">
    <citation type="journal article" date="2019" name="Nat. Microbiol.">
        <title>Mediterranean grassland soil C-N compound turnover is dependent on rainfall and depth, and is mediated by genomically divergent microorganisms.</title>
        <authorList>
            <person name="Diamond S."/>
            <person name="Andeer P.F."/>
            <person name="Li Z."/>
            <person name="Crits-Christoph A."/>
            <person name="Burstein D."/>
            <person name="Anantharaman K."/>
            <person name="Lane K.R."/>
            <person name="Thomas B.C."/>
            <person name="Pan C."/>
            <person name="Northen T.R."/>
            <person name="Banfield J.F."/>
        </authorList>
    </citation>
    <scope>NUCLEOTIDE SEQUENCE [LARGE SCALE GENOMIC DNA]</scope>
    <source>
        <strain evidence="2">NP_8</strain>
    </source>
</reference>
<evidence type="ECO:0000313" key="3">
    <source>
        <dbReference type="Proteomes" id="UP000318834"/>
    </source>
</evidence>
<protein>
    <recommendedName>
        <fullName evidence="4">DUF5666 domain-containing protein</fullName>
    </recommendedName>
</protein>
<feature type="chain" id="PRO_5021847950" description="DUF5666 domain-containing protein" evidence="1">
    <location>
        <begin position="24"/>
        <end position="121"/>
    </location>
</feature>
<feature type="signal peptide" evidence="1">
    <location>
        <begin position="1"/>
        <end position="23"/>
    </location>
</feature>
<sequence>MRRVLFLIVSAVTVLAVTSLATAASSPSPTTQPAVFAVQGKVLQVGKGWLQVQVVKVQRGSGLRANTNLKILETAKTKILRTGKPASVKDLKTGEMVQITGSVVRSGKTLTYQAGSVTIMR</sequence>